<accession>A0A0F8ZDV6</accession>
<dbReference type="AlphaFoldDB" id="A0A0F8ZDV6"/>
<organism evidence="1">
    <name type="scientific">marine sediment metagenome</name>
    <dbReference type="NCBI Taxonomy" id="412755"/>
    <lineage>
        <taxon>unclassified sequences</taxon>
        <taxon>metagenomes</taxon>
        <taxon>ecological metagenomes</taxon>
    </lineage>
</organism>
<gene>
    <name evidence="1" type="ORF">LCGC14_2786410</name>
</gene>
<evidence type="ECO:0000313" key="1">
    <source>
        <dbReference type="EMBL" id="KKK84135.1"/>
    </source>
</evidence>
<sequence length="133" mass="14640">MIKRGILTAAAVLLVGAIGLGGEVVSERFGGRAGSSTHLFWDYDSIVDEPDRWEMTVYLVPSCPDRTCRVDLTPRHRKKFNPKAGMVLKWTNAPAGADKPVQSGTVKTDRYGLTTLKQVVITKGRNRISIVKQ</sequence>
<proteinExistence type="predicted"/>
<name>A0A0F8ZDV6_9ZZZZ</name>
<reference evidence="1" key="1">
    <citation type="journal article" date="2015" name="Nature">
        <title>Complex archaea that bridge the gap between prokaryotes and eukaryotes.</title>
        <authorList>
            <person name="Spang A."/>
            <person name="Saw J.H."/>
            <person name="Jorgensen S.L."/>
            <person name="Zaremba-Niedzwiedzka K."/>
            <person name="Martijn J."/>
            <person name="Lind A.E."/>
            <person name="van Eijk R."/>
            <person name="Schleper C."/>
            <person name="Guy L."/>
            <person name="Ettema T.J."/>
        </authorList>
    </citation>
    <scope>NUCLEOTIDE SEQUENCE</scope>
</reference>
<comment type="caution">
    <text evidence="1">The sequence shown here is derived from an EMBL/GenBank/DDBJ whole genome shotgun (WGS) entry which is preliminary data.</text>
</comment>
<dbReference type="EMBL" id="LAZR01051906">
    <property type="protein sequence ID" value="KKK84135.1"/>
    <property type="molecule type" value="Genomic_DNA"/>
</dbReference>
<protein>
    <submittedName>
        <fullName evidence="1">Uncharacterized protein</fullName>
    </submittedName>
</protein>